<comment type="caution">
    <text evidence="2">The sequence shown here is derived from an EMBL/GenBank/DDBJ whole genome shotgun (WGS) entry which is preliminary data.</text>
</comment>
<keyword evidence="3" id="KW-1185">Reference proteome</keyword>
<name>A0A366FB93_9HYPH</name>
<evidence type="ECO:0000313" key="3">
    <source>
        <dbReference type="Proteomes" id="UP000253529"/>
    </source>
</evidence>
<sequence>MPVTSPSLAPASPIFTVEIIDPDGFAWLYGPLFLHEALKISRYFECEARSGKEPRVNILPAPDGAGQRPRQPFI</sequence>
<dbReference type="AlphaFoldDB" id="A0A366FB93"/>
<gene>
    <name evidence="2" type="ORF">DFR50_11540</name>
</gene>
<dbReference type="EMBL" id="QNRK01000015">
    <property type="protein sequence ID" value="RBP11933.1"/>
    <property type="molecule type" value="Genomic_DNA"/>
</dbReference>
<protein>
    <submittedName>
        <fullName evidence="2">Uncharacterized protein</fullName>
    </submittedName>
</protein>
<proteinExistence type="predicted"/>
<feature type="region of interest" description="Disordered" evidence="1">
    <location>
        <begin position="55"/>
        <end position="74"/>
    </location>
</feature>
<reference evidence="2 3" key="1">
    <citation type="submission" date="2018-06" db="EMBL/GenBank/DDBJ databases">
        <title>Genomic Encyclopedia of Type Strains, Phase IV (KMG-IV): sequencing the most valuable type-strain genomes for metagenomic binning, comparative biology and taxonomic classification.</title>
        <authorList>
            <person name="Goeker M."/>
        </authorList>
    </citation>
    <scope>NUCLEOTIDE SEQUENCE [LARGE SCALE GENOMIC DNA]</scope>
    <source>
        <strain evidence="2 3">DSM 24875</strain>
    </source>
</reference>
<evidence type="ECO:0000313" key="2">
    <source>
        <dbReference type="EMBL" id="RBP11933.1"/>
    </source>
</evidence>
<organism evidence="2 3">
    <name type="scientific">Roseiarcus fermentans</name>
    <dbReference type="NCBI Taxonomy" id="1473586"/>
    <lineage>
        <taxon>Bacteria</taxon>
        <taxon>Pseudomonadati</taxon>
        <taxon>Pseudomonadota</taxon>
        <taxon>Alphaproteobacteria</taxon>
        <taxon>Hyphomicrobiales</taxon>
        <taxon>Roseiarcaceae</taxon>
        <taxon>Roseiarcus</taxon>
    </lineage>
</organism>
<accession>A0A366FB93</accession>
<evidence type="ECO:0000256" key="1">
    <source>
        <dbReference type="SAM" id="MobiDB-lite"/>
    </source>
</evidence>
<dbReference type="Proteomes" id="UP000253529">
    <property type="component" value="Unassembled WGS sequence"/>
</dbReference>